<evidence type="ECO:0000313" key="3">
    <source>
        <dbReference type="Proteomes" id="UP000290244"/>
    </source>
</evidence>
<keyword evidence="3" id="KW-1185">Reference proteome</keyword>
<feature type="domain" description="NADP-dependent oxidoreductase" evidence="1">
    <location>
        <begin position="19"/>
        <end position="291"/>
    </location>
</feature>
<dbReference type="InterPro" id="IPR020471">
    <property type="entry name" value="AKR"/>
</dbReference>
<dbReference type="PRINTS" id="PR00069">
    <property type="entry name" value="ALDKETRDTASE"/>
</dbReference>
<dbReference type="CDD" id="cd19092">
    <property type="entry name" value="AKR_BsYcsN_EcYdhF-like"/>
    <property type="match status" value="1"/>
</dbReference>
<dbReference type="Gene3D" id="3.20.20.100">
    <property type="entry name" value="NADP-dependent oxidoreductase domain"/>
    <property type="match status" value="1"/>
</dbReference>
<dbReference type="InterPro" id="IPR036812">
    <property type="entry name" value="NAD(P)_OxRdtase_dom_sf"/>
</dbReference>
<dbReference type="PANTHER" id="PTHR43364">
    <property type="entry name" value="NADH-SPECIFIC METHYLGLYOXAL REDUCTASE-RELATED"/>
    <property type="match status" value="1"/>
</dbReference>
<dbReference type="RefSeq" id="WP_130603408.1">
    <property type="nucleotide sequence ID" value="NZ_CP034759.1"/>
</dbReference>
<gene>
    <name evidence="2" type="ORF">EMK97_14565</name>
</gene>
<dbReference type="OrthoDB" id="9768793at2"/>
<proteinExistence type="predicted"/>
<name>A0A4P6PB54_9GAMM</name>
<dbReference type="Proteomes" id="UP000290244">
    <property type="component" value="Chromosome"/>
</dbReference>
<dbReference type="KEGG" id="lsd:EMK97_14565"/>
<dbReference type="EMBL" id="CP034759">
    <property type="protein sequence ID" value="QBG36857.1"/>
    <property type="molecule type" value="Genomic_DNA"/>
</dbReference>
<evidence type="ECO:0000259" key="1">
    <source>
        <dbReference type="Pfam" id="PF00248"/>
    </source>
</evidence>
<dbReference type="Pfam" id="PF00248">
    <property type="entry name" value="Aldo_ket_red"/>
    <property type="match status" value="1"/>
</dbReference>
<dbReference type="InterPro" id="IPR050523">
    <property type="entry name" value="AKR_Detox_Biosynth"/>
</dbReference>
<accession>A0A4P6PB54</accession>
<sequence>MKKIALHKTDSQTLIDSSRLIYGCMRISGDNTQADKVKGKQAIEAALAAGYNHFDHADIYGGGQCESLFGELLKQTPSLRDNIIITSKAGIRRNPQHYDFSHDYLTQSVDNSLTRLNTDYLDLFLLHRPDYLFNAEQVADTFKQLKASGKVKHFGVSNFKPSQVTLLQSAMDEPLLVNQIEINIHNISSLLDGTLDQCQQLGITPIAWCPLGGVAYPAWGNTFTAADEKRISVEINRQAEKYQCQAWQVILAWLLKHPANISPIIGSTTPERIQAATESLTIEYSHQDWYHLLEARNGYPQP</sequence>
<dbReference type="GO" id="GO:0005829">
    <property type="term" value="C:cytosol"/>
    <property type="evidence" value="ECO:0007669"/>
    <property type="project" value="TreeGrafter"/>
</dbReference>
<dbReference type="SUPFAM" id="SSF51430">
    <property type="entry name" value="NAD(P)-linked oxidoreductase"/>
    <property type="match status" value="1"/>
</dbReference>
<dbReference type="GO" id="GO:0016491">
    <property type="term" value="F:oxidoreductase activity"/>
    <property type="evidence" value="ECO:0007669"/>
    <property type="project" value="InterPro"/>
</dbReference>
<dbReference type="PANTHER" id="PTHR43364:SF1">
    <property type="entry name" value="OXIDOREDUCTASE YDHF"/>
    <property type="match status" value="1"/>
</dbReference>
<protein>
    <submittedName>
        <fullName evidence="2">Aldo/keto reductase</fullName>
    </submittedName>
</protein>
<dbReference type="InterPro" id="IPR023210">
    <property type="entry name" value="NADP_OxRdtase_dom"/>
</dbReference>
<dbReference type="AlphaFoldDB" id="A0A4P6PB54"/>
<organism evidence="2 3">
    <name type="scientific">Litorilituus sediminis</name>
    <dbReference type="NCBI Taxonomy" id="718192"/>
    <lineage>
        <taxon>Bacteria</taxon>
        <taxon>Pseudomonadati</taxon>
        <taxon>Pseudomonadota</taxon>
        <taxon>Gammaproteobacteria</taxon>
        <taxon>Alteromonadales</taxon>
        <taxon>Colwelliaceae</taxon>
        <taxon>Litorilituus</taxon>
    </lineage>
</organism>
<reference evidence="2 3" key="1">
    <citation type="submission" date="2018-12" db="EMBL/GenBank/DDBJ databases">
        <title>Complete genome of Litorilituus sediminis.</title>
        <authorList>
            <person name="Liu A."/>
            <person name="Rong J."/>
        </authorList>
    </citation>
    <scope>NUCLEOTIDE SEQUENCE [LARGE SCALE GENOMIC DNA]</scope>
    <source>
        <strain evidence="2 3">JCM 17549</strain>
    </source>
</reference>
<evidence type="ECO:0000313" key="2">
    <source>
        <dbReference type="EMBL" id="QBG36857.1"/>
    </source>
</evidence>